<protein>
    <submittedName>
        <fullName evidence="2">Uncharacterized protein</fullName>
    </submittedName>
</protein>
<comment type="caution">
    <text evidence="2">The sequence shown here is derived from an EMBL/GenBank/DDBJ whole genome shotgun (WGS) entry which is preliminary data.</text>
</comment>
<gene>
    <name evidence="2" type="ORF">CQY23_03200</name>
</gene>
<accession>A0A2G5PQH3</accession>
<sequence>MAGRMSIEDAIMAELAAGLHEAEVEAALDHLAHEVCEQVKSETPVFGDLPPHRDAPAEGEPGDARNAVHVEPLPDGGRRVISRDKKAVWIEIGTRHMPEYAPFTKAAAMFGAEGGPSFSSSGRDSMADEGVAREHERLRGELENLAKLTATGAAAHHIAAARRSVEQARTARSAAFKAARPRRGRRGR</sequence>
<evidence type="ECO:0000313" key="2">
    <source>
        <dbReference type="EMBL" id="PIB80561.1"/>
    </source>
</evidence>
<feature type="compositionally biased region" description="Basic and acidic residues" evidence="1">
    <location>
        <begin position="50"/>
        <end position="67"/>
    </location>
</feature>
<reference evidence="2 3" key="1">
    <citation type="journal article" date="2017" name="Infect. Genet. Evol.">
        <title>The new phylogeny of the genus Mycobacterium: The old and the news.</title>
        <authorList>
            <person name="Tortoli E."/>
            <person name="Fedrizzi T."/>
            <person name="Meehan C.J."/>
            <person name="Trovato A."/>
            <person name="Grottola A."/>
            <person name="Giacobazzi E."/>
            <person name="Serpini G.F."/>
            <person name="Tagliazucchi S."/>
            <person name="Fabio A."/>
            <person name="Bettua C."/>
            <person name="Bertorelli R."/>
            <person name="Frascaro F."/>
            <person name="De Sanctis V."/>
            <person name="Pecorari M."/>
            <person name="Jousson O."/>
            <person name="Segata N."/>
            <person name="Cirillo D.M."/>
        </authorList>
    </citation>
    <scope>NUCLEOTIDE SEQUENCE [LARGE SCALE GENOMIC DNA]</scope>
    <source>
        <strain evidence="2 3">NCTC 12882</strain>
    </source>
</reference>
<dbReference type="EMBL" id="PDKV01000002">
    <property type="protein sequence ID" value="PIB80561.1"/>
    <property type="molecule type" value="Genomic_DNA"/>
</dbReference>
<feature type="region of interest" description="Disordered" evidence="1">
    <location>
        <begin position="44"/>
        <end position="67"/>
    </location>
</feature>
<evidence type="ECO:0000313" key="3">
    <source>
        <dbReference type="Proteomes" id="UP000230971"/>
    </source>
</evidence>
<proteinExistence type="predicted"/>
<dbReference type="AlphaFoldDB" id="A0A2G5PQH3"/>
<feature type="compositionally biased region" description="Low complexity" evidence="1">
    <location>
        <begin position="168"/>
        <end position="178"/>
    </location>
</feature>
<name>A0A2G5PQH3_MYCCE</name>
<dbReference type="Proteomes" id="UP000230971">
    <property type="component" value="Unassembled WGS sequence"/>
</dbReference>
<feature type="region of interest" description="Disordered" evidence="1">
    <location>
        <begin position="160"/>
        <end position="188"/>
    </location>
</feature>
<feature type="compositionally biased region" description="Basic residues" evidence="1">
    <location>
        <begin position="179"/>
        <end position="188"/>
    </location>
</feature>
<organism evidence="2 3">
    <name type="scientific">Mycobacterium celatum</name>
    <dbReference type="NCBI Taxonomy" id="28045"/>
    <lineage>
        <taxon>Bacteria</taxon>
        <taxon>Bacillati</taxon>
        <taxon>Actinomycetota</taxon>
        <taxon>Actinomycetes</taxon>
        <taxon>Mycobacteriales</taxon>
        <taxon>Mycobacteriaceae</taxon>
        <taxon>Mycobacterium</taxon>
    </lineage>
</organism>
<evidence type="ECO:0000256" key="1">
    <source>
        <dbReference type="SAM" id="MobiDB-lite"/>
    </source>
</evidence>